<accession>A0A0F9TZX9</accession>
<organism evidence="1">
    <name type="scientific">marine sediment metagenome</name>
    <dbReference type="NCBI Taxonomy" id="412755"/>
    <lineage>
        <taxon>unclassified sequences</taxon>
        <taxon>metagenomes</taxon>
        <taxon>ecological metagenomes</taxon>
    </lineage>
</organism>
<evidence type="ECO:0000313" key="1">
    <source>
        <dbReference type="EMBL" id="KKN86565.1"/>
    </source>
</evidence>
<name>A0A0F9TZX9_9ZZZZ</name>
<reference evidence="1" key="1">
    <citation type="journal article" date="2015" name="Nature">
        <title>Complex archaea that bridge the gap between prokaryotes and eukaryotes.</title>
        <authorList>
            <person name="Spang A."/>
            <person name="Saw J.H."/>
            <person name="Jorgensen S.L."/>
            <person name="Zaremba-Niedzwiedzka K."/>
            <person name="Martijn J."/>
            <person name="Lind A.E."/>
            <person name="van Eijk R."/>
            <person name="Schleper C."/>
            <person name="Guy L."/>
            <person name="Ettema T.J."/>
        </authorList>
    </citation>
    <scope>NUCLEOTIDE SEQUENCE</scope>
</reference>
<protein>
    <submittedName>
        <fullName evidence="1">Uncharacterized protein</fullName>
    </submittedName>
</protein>
<sequence length="29" mass="3232">MSGANCGLCGWDDKRIERELAETEMMNNG</sequence>
<gene>
    <name evidence="1" type="ORF">LCGC14_0267410</name>
</gene>
<dbReference type="EMBL" id="LAZR01000146">
    <property type="protein sequence ID" value="KKN86565.1"/>
    <property type="molecule type" value="Genomic_DNA"/>
</dbReference>
<proteinExistence type="predicted"/>
<comment type="caution">
    <text evidence="1">The sequence shown here is derived from an EMBL/GenBank/DDBJ whole genome shotgun (WGS) entry which is preliminary data.</text>
</comment>
<dbReference type="AlphaFoldDB" id="A0A0F9TZX9"/>